<name>A0ABR2C6P0_9ROSI</name>
<proteinExistence type="predicted"/>
<protein>
    <submittedName>
        <fullName evidence="1">Uncharacterized protein</fullName>
    </submittedName>
</protein>
<sequence>MTVTSMLTEQEILEETEQRDKNAMPFMPYLHLNSNEKPSSSLAKVDSSKFVANISSSGESVPVSKLITVNIKPVKSEPLDESIKISSAGVKAKPMAFLNTAKVKCESAENCSSVSSKSSTLCLFNIVDARSIKPEAECAGNQEIPKRMEGLLNQSDKQMLQPRDDATVPGLSLHGNASTHVEHFIQDKGIEPSVEASVASKVISSVGHDDNELKISGKIDNSTSQNKNAEDPNQWRPKFMDVQLPDSRVTVEGSVYDEEKINVPGDILENDSYSSDYESDGKRELSAAMDIKLVGGTEDDFEDGEVRDPTENTEIEVPICERREEGIGDDSDTGYRNSDVVGFSGNKNQSSSSVKEEETQREDPVKRSCDDCNECIHTSVNNDSTRKFDEEVCLSESSAVDMSSYQIDKRGPIKAMPIKSHYVSEEKDSIKGQEGMQTSIQTSDSSPVTPVTIAQGADYAIKTDSEGKSNLVLPAAEAFLNDDDSSKDVNDGVNRSRSRIINLSRASNLSNSGRTRPISVSTSQSQVGREKLHVTLKGDNCHPWGRDEAYDNGSHGFSRERHQYQPSRNNRISFMPRRGRISSRIDTLCGDRDSEINFAPEFYGPTGFSSAKNKYASGLSDADLSFSHNNGQDVADDSSDSPGLPPRRWSHGGRDGFVARNLPMVRRVPRNLSPSRCIGEDGSDLVGLRHMRGFVDYHTDRMFARCQPSFEGLDDTFDRVNREFSSVQRRGLPHTRSKSPTRPQTRSPGPWSSIRRRSPDVFAGPLELPRQRSPPMYRIKRIRSPDRPCFAGEMAFRSHGSPPYLPQPSNDLRDLDSCQDHGHPRSGIPDRDSSNRVLHGNNLRLDLVDPRERNDGDAYFDRAMPSGRFRGLGADQNADERRYGDRRGPVRPFRPPYSGTDSENCHLNAKAGPRSFRFRPEGD</sequence>
<keyword evidence="2" id="KW-1185">Reference proteome</keyword>
<gene>
    <name evidence="1" type="ORF">V6N12_001101</name>
</gene>
<evidence type="ECO:0000313" key="1">
    <source>
        <dbReference type="EMBL" id="KAK8514936.1"/>
    </source>
</evidence>
<reference evidence="1 2" key="1">
    <citation type="journal article" date="2024" name="G3 (Bethesda)">
        <title>Genome assembly of Hibiscus sabdariffa L. provides insights into metabolisms of medicinal natural products.</title>
        <authorList>
            <person name="Kim T."/>
        </authorList>
    </citation>
    <scope>NUCLEOTIDE SEQUENCE [LARGE SCALE GENOMIC DNA]</scope>
    <source>
        <strain evidence="1">TK-2024</strain>
        <tissue evidence="1">Old leaves</tissue>
    </source>
</reference>
<accession>A0ABR2C6P0</accession>
<dbReference type="PANTHER" id="PTHR34536:SF4">
    <property type="entry name" value="BTZ DOMAIN-CONTAINING PROTEIN"/>
    <property type="match status" value="1"/>
</dbReference>
<dbReference type="Proteomes" id="UP001472677">
    <property type="component" value="Unassembled WGS sequence"/>
</dbReference>
<dbReference type="EMBL" id="JBBPBM010000065">
    <property type="protein sequence ID" value="KAK8514936.1"/>
    <property type="molecule type" value="Genomic_DNA"/>
</dbReference>
<organism evidence="1 2">
    <name type="scientific">Hibiscus sabdariffa</name>
    <name type="common">roselle</name>
    <dbReference type="NCBI Taxonomy" id="183260"/>
    <lineage>
        <taxon>Eukaryota</taxon>
        <taxon>Viridiplantae</taxon>
        <taxon>Streptophyta</taxon>
        <taxon>Embryophyta</taxon>
        <taxon>Tracheophyta</taxon>
        <taxon>Spermatophyta</taxon>
        <taxon>Magnoliopsida</taxon>
        <taxon>eudicotyledons</taxon>
        <taxon>Gunneridae</taxon>
        <taxon>Pentapetalae</taxon>
        <taxon>rosids</taxon>
        <taxon>malvids</taxon>
        <taxon>Malvales</taxon>
        <taxon>Malvaceae</taxon>
        <taxon>Malvoideae</taxon>
        <taxon>Hibiscus</taxon>
    </lineage>
</organism>
<evidence type="ECO:0000313" key="2">
    <source>
        <dbReference type="Proteomes" id="UP001472677"/>
    </source>
</evidence>
<comment type="caution">
    <text evidence="1">The sequence shown here is derived from an EMBL/GenBank/DDBJ whole genome shotgun (WGS) entry which is preliminary data.</text>
</comment>
<dbReference type="PANTHER" id="PTHR34536">
    <property type="entry name" value="DENTIN SIALOPHOSPHOPROTEIN-LIKE PROTEIN"/>
    <property type="match status" value="1"/>
</dbReference>